<feature type="coiled-coil region" evidence="1">
    <location>
        <begin position="55"/>
        <end position="116"/>
    </location>
</feature>
<sequence length="305" mass="35315">MRKAHEEGKQQQLPPTVVAIKKQEEQRVVEKTATITTARIEDDIQTLRRSVSQALDALLNQLTRETETLNDIRTAIAIERTQLTDMKNITLADDALQLLLSEYDAKEKELKEKQTTAEMQWQESIAHKKTAWEREQEEYAYQLKIDRKKEEDAYEQTQANKRRLFEEDMKQKLADLGLREDMVQKQEAELVALREQRDVFPRQLQDAVDTAERVLRDQLTKEFDVEKRLLTQEWKSDKGLLDVKIVNLEELIKNQHVEIMSLKASLATANNQAQTLASTVVEHMSGAKFLKQADGVKDKGVGEWE</sequence>
<reference evidence="2 3" key="1">
    <citation type="submission" date="2017-09" db="EMBL/GenBank/DDBJ databases">
        <title>Depth-based differentiation of microbial function through sediment-hosted aquifers and enrichment of novel symbionts in the deep terrestrial subsurface.</title>
        <authorList>
            <person name="Probst A.J."/>
            <person name="Ladd B."/>
            <person name="Jarett J.K."/>
            <person name="Geller-Mcgrath D.E."/>
            <person name="Sieber C.M."/>
            <person name="Emerson J.B."/>
            <person name="Anantharaman K."/>
            <person name="Thomas B.C."/>
            <person name="Malmstrom R."/>
            <person name="Stieglmeier M."/>
            <person name="Klingl A."/>
            <person name="Woyke T."/>
            <person name="Ryan C.M."/>
            <person name="Banfield J.F."/>
        </authorList>
    </citation>
    <scope>NUCLEOTIDE SEQUENCE [LARGE SCALE GENOMIC DNA]</scope>
    <source>
        <strain evidence="2">CG11_big_fil_rev_8_21_14_0_20_43_7</strain>
    </source>
</reference>
<accession>A0A2H0N350</accession>
<evidence type="ECO:0000313" key="3">
    <source>
        <dbReference type="Proteomes" id="UP000229782"/>
    </source>
</evidence>
<keyword evidence="1" id="KW-0175">Coiled coil</keyword>
<gene>
    <name evidence="2" type="ORF">COV60_00865</name>
</gene>
<name>A0A2H0N350_9BACT</name>
<protein>
    <submittedName>
        <fullName evidence="2">Uncharacterized protein</fullName>
    </submittedName>
</protein>
<evidence type="ECO:0000313" key="2">
    <source>
        <dbReference type="EMBL" id="PIR03329.1"/>
    </source>
</evidence>
<dbReference type="EMBL" id="PCWM01000018">
    <property type="protein sequence ID" value="PIR03329.1"/>
    <property type="molecule type" value="Genomic_DNA"/>
</dbReference>
<dbReference type="AlphaFoldDB" id="A0A2H0N350"/>
<organism evidence="2 3">
    <name type="scientific">Candidatus Magasanikbacteria bacterium CG11_big_fil_rev_8_21_14_0_20_43_7</name>
    <dbReference type="NCBI Taxonomy" id="1974654"/>
    <lineage>
        <taxon>Bacteria</taxon>
        <taxon>Candidatus Magasanikiibacteriota</taxon>
    </lineage>
</organism>
<dbReference type="Proteomes" id="UP000229782">
    <property type="component" value="Unassembled WGS sequence"/>
</dbReference>
<proteinExistence type="predicted"/>
<evidence type="ECO:0000256" key="1">
    <source>
        <dbReference type="SAM" id="Coils"/>
    </source>
</evidence>
<comment type="caution">
    <text evidence="2">The sequence shown here is derived from an EMBL/GenBank/DDBJ whole genome shotgun (WGS) entry which is preliminary data.</text>
</comment>